<name>A0A388TEV7_TERA1</name>
<dbReference type="Pfam" id="PF25137">
    <property type="entry name" value="ADH_Fe_C"/>
    <property type="match status" value="1"/>
</dbReference>
<dbReference type="InterPro" id="IPR044731">
    <property type="entry name" value="BDH-like"/>
</dbReference>
<protein>
    <submittedName>
        <fullName evidence="2">Butanol dehydrogenase</fullName>
    </submittedName>
</protein>
<dbReference type="Gene3D" id="1.20.1090.10">
    <property type="entry name" value="Dehydroquinate synthase-like - alpha domain"/>
    <property type="match status" value="1"/>
</dbReference>
<accession>A0A388TEV7</accession>
<feature type="domain" description="Fe-containing alcohol dehydrogenase-like C-terminal" evidence="1">
    <location>
        <begin position="1"/>
        <end position="134"/>
    </location>
</feature>
<dbReference type="GO" id="GO:0005829">
    <property type="term" value="C:cytosol"/>
    <property type="evidence" value="ECO:0007669"/>
    <property type="project" value="TreeGrafter"/>
</dbReference>
<dbReference type="GO" id="GO:0008106">
    <property type="term" value="F:alcohol dehydrogenase (NADP+) activity"/>
    <property type="evidence" value="ECO:0007669"/>
    <property type="project" value="TreeGrafter"/>
</dbReference>
<comment type="caution">
    <text evidence="2">The sequence shown here is derived from an EMBL/GenBank/DDBJ whole genome shotgun (WGS) entry which is preliminary data.</text>
</comment>
<evidence type="ECO:0000313" key="2">
    <source>
        <dbReference type="EMBL" id="GBR75231.1"/>
    </source>
</evidence>
<dbReference type="EMBL" id="BGZN01000202">
    <property type="protein sequence ID" value="GBR75231.1"/>
    <property type="molecule type" value="Genomic_DNA"/>
</dbReference>
<evidence type="ECO:0000313" key="3">
    <source>
        <dbReference type="Proteomes" id="UP000269352"/>
    </source>
</evidence>
<organism evidence="2 3">
    <name type="scientific">Termititenax aidoneus</name>
    <dbReference type="NCBI Taxonomy" id="2218524"/>
    <lineage>
        <taxon>Bacteria</taxon>
        <taxon>Bacillati</taxon>
        <taxon>Candidatus Margulisiibacteriota</taxon>
        <taxon>Candidatus Termititenacia</taxon>
        <taxon>Candidatus Termititenacales</taxon>
        <taxon>Candidatus Termititenacaceae</taxon>
        <taxon>Candidatus Termititenax</taxon>
    </lineage>
</organism>
<proteinExistence type="predicted"/>
<dbReference type="PANTHER" id="PTHR43633:SF1">
    <property type="entry name" value="ALCOHOL DEHYDROGENASE YQHD"/>
    <property type="match status" value="1"/>
</dbReference>
<sequence>VICHVLEMYLSTEADDYLQDQLALAITKTVIRALDILQNDPTNQEARTQLFWAASLALSGVVNEGRSGEFPMHAIEHVLSAHNDKLAHGRGLATILLQKIKFIEKLLPQKYAELAGLVAEATRSDRGDAYALWQKWLAARGTGGGLGEYLQGLDKEKLAEQVLTFSGTPDFLPDIKPLYKKDLIEFIETLE</sequence>
<dbReference type="InterPro" id="IPR056798">
    <property type="entry name" value="ADH_Fe_C"/>
</dbReference>
<gene>
    <name evidence="2" type="ORF">NO1_2252</name>
</gene>
<dbReference type="AlphaFoldDB" id="A0A388TEV7"/>
<dbReference type="SUPFAM" id="SSF56796">
    <property type="entry name" value="Dehydroquinate synthase-like"/>
    <property type="match status" value="1"/>
</dbReference>
<reference evidence="2 3" key="1">
    <citation type="journal article" date="2019" name="ISME J.">
        <title>Genome analyses of uncultured TG2/ZB3 bacteria in 'Margulisbacteria' specifically attached to ectosymbiotic spirochetes of protists in the termite gut.</title>
        <authorList>
            <person name="Utami Y.D."/>
            <person name="Kuwahara H."/>
            <person name="Igai K."/>
            <person name="Murakami T."/>
            <person name="Sugaya K."/>
            <person name="Morikawa T."/>
            <person name="Nagura Y."/>
            <person name="Yuki M."/>
            <person name="Deevong P."/>
            <person name="Inoue T."/>
            <person name="Kihara K."/>
            <person name="Lo N."/>
            <person name="Yamada A."/>
            <person name="Ohkuma M."/>
            <person name="Hongoh Y."/>
        </authorList>
    </citation>
    <scope>NUCLEOTIDE SEQUENCE [LARGE SCALE GENOMIC DNA]</scope>
    <source>
        <strain evidence="2">NkOx7-01</strain>
    </source>
</reference>
<keyword evidence="3" id="KW-1185">Reference proteome</keyword>
<dbReference type="GO" id="GO:1990362">
    <property type="term" value="F:butanol dehydrogenase (NAD+) activity"/>
    <property type="evidence" value="ECO:0007669"/>
    <property type="project" value="InterPro"/>
</dbReference>
<feature type="non-terminal residue" evidence="2">
    <location>
        <position position="1"/>
    </location>
</feature>
<dbReference type="Proteomes" id="UP000269352">
    <property type="component" value="Unassembled WGS sequence"/>
</dbReference>
<dbReference type="GO" id="GO:1990002">
    <property type="term" value="F:methylglyoxal reductase (NADPH) (acetol producing) activity"/>
    <property type="evidence" value="ECO:0007669"/>
    <property type="project" value="TreeGrafter"/>
</dbReference>
<evidence type="ECO:0000259" key="1">
    <source>
        <dbReference type="Pfam" id="PF25137"/>
    </source>
</evidence>
<dbReference type="PANTHER" id="PTHR43633">
    <property type="entry name" value="ALCOHOL DEHYDROGENASE YQHD"/>
    <property type="match status" value="1"/>
</dbReference>